<comment type="caution">
    <text evidence="2">The sequence shown here is derived from an EMBL/GenBank/DDBJ whole genome shotgun (WGS) entry which is preliminary data.</text>
</comment>
<sequence>MNIYINEENIEDILQVEHVITEAFGSREEADLVSALRDDSGWISALSLVAKDEKGNIVGHALCTRSSIGTHPSLTLAPVAVLPEHQGKGIGCDLIKACIDIGRKMGEKTMTVLGHPGYYPRFGFEQASIYGVTCSLSAGPDEAKMIMALDETPIPTGEMGFCKPMSDAVKAYQPHDE</sequence>
<dbReference type="GO" id="GO:0016747">
    <property type="term" value="F:acyltransferase activity, transferring groups other than amino-acyl groups"/>
    <property type="evidence" value="ECO:0007669"/>
    <property type="project" value="InterPro"/>
</dbReference>
<dbReference type="AlphaFoldDB" id="A0AB38G0N3"/>
<protein>
    <submittedName>
        <fullName evidence="2">Predicted acetyltransferase</fullName>
    </submittedName>
</protein>
<proteinExistence type="predicted"/>
<dbReference type="RefSeq" id="WP_006820656.1">
    <property type="nucleotide sequence ID" value="NZ_CABKQJ010000016.1"/>
</dbReference>
<organism evidence="2 3">
    <name type="scientific">Yokenella regensburgei</name>
    <dbReference type="NCBI Taxonomy" id="158877"/>
    <lineage>
        <taxon>Bacteria</taxon>
        <taxon>Pseudomonadati</taxon>
        <taxon>Pseudomonadota</taxon>
        <taxon>Gammaproteobacteria</taxon>
        <taxon>Enterobacterales</taxon>
        <taxon>Enterobacteriaceae</taxon>
        <taxon>Yokenella</taxon>
    </lineage>
</organism>
<gene>
    <name evidence="2" type="ORF">NCTC11967_04058</name>
</gene>
<dbReference type="Gene3D" id="3.40.630.30">
    <property type="match status" value="1"/>
</dbReference>
<evidence type="ECO:0000259" key="1">
    <source>
        <dbReference type="PROSITE" id="PS51186"/>
    </source>
</evidence>
<dbReference type="Pfam" id="PF13508">
    <property type="entry name" value="Acetyltransf_7"/>
    <property type="match status" value="1"/>
</dbReference>
<dbReference type="Proteomes" id="UP000251313">
    <property type="component" value="Unassembled WGS sequence"/>
</dbReference>
<dbReference type="CDD" id="cd04301">
    <property type="entry name" value="NAT_SF"/>
    <property type="match status" value="1"/>
</dbReference>
<accession>A0AB38G0N3</accession>
<evidence type="ECO:0000313" key="3">
    <source>
        <dbReference type="Proteomes" id="UP000251313"/>
    </source>
</evidence>
<dbReference type="SUPFAM" id="SSF55729">
    <property type="entry name" value="Acyl-CoA N-acyltransferases (Nat)"/>
    <property type="match status" value="1"/>
</dbReference>
<feature type="domain" description="N-acetyltransferase" evidence="1">
    <location>
        <begin position="1"/>
        <end position="150"/>
    </location>
</feature>
<name>A0AB38G0N3_9ENTR</name>
<dbReference type="InterPro" id="IPR016181">
    <property type="entry name" value="Acyl_CoA_acyltransferase"/>
</dbReference>
<evidence type="ECO:0000313" key="2">
    <source>
        <dbReference type="EMBL" id="SQA65041.1"/>
    </source>
</evidence>
<dbReference type="InterPro" id="IPR000182">
    <property type="entry name" value="GNAT_dom"/>
</dbReference>
<dbReference type="PROSITE" id="PS51186">
    <property type="entry name" value="GNAT"/>
    <property type="match status" value="1"/>
</dbReference>
<reference evidence="2 3" key="1">
    <citation type="submission" date="2018-06" db="EMBL/GenBank/DDBJ databases">
        <authorList>
            <consortium name="Pathogen Informatics"/>
            <person name="Doyle S."/>
        </authorList>
    </citation>
    <scope>NUCLEOTIDE SEQUENCE [LARGE SCALE GENOMIC DNA]</scope>
    <source>
        <strain evidence="2 3">NCTC11967</strain>
    </source>
</reference>
<dbReference type="EMBL" id="UAVL01000020">
    <property type="protein sequence ID" value="SQA65041.1"/>
    <property type="molecule type" value="Genomic_DNA"/>
</dbReference>